<proteinExistence type="predicted"/>
<dbReference type="EMBL" id="SAWY01000019">
    <property type="protein sequence ID" value="TPH15709.1"/>
    <property type="molecule type" value="Genomic_DNA"/>
</dbReference>
<protein>
    <submittedName>
        <fullName evidence="2">Aspartyl/asparaginyl beta-hydroxylase domain-containing protein</fullName>
    </submittedName>
</protein>
<reference evidence="2 3" key="1">
    <citation type="submission" date="2019-01" db="EMBL/GenBank/DDBJ databases">
        <title>Litorilituus lipolytica sp. nov., isolated from intertidal sand of the Yellow Sea in China.</title>
        <authorList>
            <person name="Liu A."/>
        </authorList>
    </citation>
    <scope>NUCLEOTIDE SEQUENCE [LARGE SCALE GENOMIC DNA]</scope>
    <source>
        <strain evidence="2 3">RZ04</strain>
    </source>
</reference>
<dbReference type="Gene3D" id="2.60.120.330">
    <property type="entry name" value="B-lactam Antibiotic, Isopenicillin N Synthase, Chain"/>
    <property type="match status" value="1"/>
</dbReference>
<accession>A0A502KYW5</accession>
<dbReference type="RefSeq" id="WP_140603107.1">
    <property type="nucleotide sequence ID" value="NZ_SAWY01000019.1"/>
</dbReference>
<keyword evidence="3" id="KW-1185">Reference proteome</keyword>
<organism evidence="2 3">
    <name type="scientific">Litorilituus lipolyticus</name>
    <dbReference type="NCBI Taxonomy" id="2491017"/>
    <lineage>
        <taxon>Bacteria</taxon>
        <taxon>Pseudomonadati</taxon>
        <taxon>Pseudomonadota</taxon>
        <taxon>Gammaproteobacteria</taxon>
        <taxon>Alteromonadales</taxon>
        <taxon>Colwelliaceae</taxon>
        <taxon>Litorilituus</taxon>
    </lineage>
</organism>
<feature type="domain" description="Aspartyl/asparaginy/proline hydroxylase" evidence="1">
    <location>
        <begin position="71"/>
        <end position="166"/>
    </location>
</feature>
<sequence>MKLAHEFIKLPLHFDVSKMQEELAKFSPQAWRGHHEGFPGNSAIPLISVNGQLNNDFKGEMLATDALKQSEYLQQVIASFNEVFGRSRLMKLDAGAKVPLHSDINYHWYKRVRIHIPIITDPKVIFHCGDKSVHMAEGECWIFDTWKNHQVDNDSTEDRIHLVIDTAGSSAFWQLISQSFVPWLNKAEGASKLLQYQADFSPSILMEKHNAPVVMGPGELEFMIGELKQEVSKTPTNNSNVATQLFTVLEGFSQDWRRLWSLHGENKAGWDLYHQCRDNIFHQAKQSASQLKISNGASALDMLAHCIIVPSFNP</sequence>
<dbReference type="OrthoDB" id="1441538at2"/>
<evidence type="ECO:0000313" key="3">
    <source>
        <dbReference type="Proteomes" id="UP000315303"/>
    </source>
</evidence>
<dbReference type="Pfam" id="PF05118">
    <property type="entry name" value="Asp_Arg_Hydrox"/>
    <property type="match status" value="1"/>
</dbReference>
<dbReference type="Proteomes" id="UP000315303">
    <property type="component" value="Unassembled WGS sequence"/>
</dbReference>
<dbReference type="InterPro" id="IPR007803">
    <property type="entry name" value="Asp/Arg/Pro-Hydrxlase"/>
</dbReference>
<evidence type="ECO:0000313" key="2">
    <source>
        <dbReference type="EMBL" id="TPH15709.1"/>
    </source>
</evidence>
<gene>
    <name evidence="2" type="ORF">EPA86_09050</name>
</gene>
<dbReference type="AlphaFoldDB" id="A0A502KYW5"/>
<evidence type="ECO:0000259" key="1">
    <source>
        <dbReference type="Pfam" id="PF05118"/>
    </source>
</evidence>
<comment type="caution">
    <text evidence="2">The sequence shown here is derived from an EMBL/GenBank/DDBJ whole genome shotgun (WGS) entry which is preliminary data.</text>
</comment>
<name>A0A502KYW5_9GAMM</name>
<dbReference type="SUPFAM" id="SSF51197">
    <property type="entry name" value="Clavaminate synthase-like"/>
    <property type="match status" value="1"/>
</dbReference>
<dbReference type="InterPro" id="IPR027443">
    <property type="entry name" value="IPNS-like_sf"/>
</dbReference>